<dbReference type="CDD" id="cd13848">
    <property type="entry name" value="CuRO_1_CopA"/>
    <property type="match status" value="1"/>
</dbReference>
<dbReference type="InterPro" id="IPR008972">
    <property type="entry name" value="Cupredoxin"/>
</dbReference>
<dbReference type="RefSeq" id="WP_377531806.1">
    <property type="nucleotide sequence ID" value="NZ_JBHTLD010000255.1"/>
</dbReference>
<dbReference type="EMBL" id="JBHTLD010000255">
    <property type="protein sequence ID" value="MFD1188347.1"/>
    <property type="molecule type" value="Genomic_DNA"/>
</dbReference>
<evidence type="ECO:0000259" key="7">
    <source>
        <dbReference type="Pfam" id="PF07731"/>
    </source>
</evidence>
<dbReference type="SUPFAM" id="SSF49503">
    <property type="entry name" value="Cupredoxins"/>
    <property type="match status" value="3"/>
</dbReference>
<evidence type="ECO:0000256" key="3">
    <source>
        <dbReference type="ARBA" id="ARBA00023008"/>
    </source>
</evidence>
<keyword evidence="3" id="KW-0186">Copper</keyword>
<feature type="domain" description="Plastocyanin-like" evidence="8">
    <location>
        <begin position="38"/>
        <end position="149"/>
    </location>
</feature>
<reference evidence="10" key="1">
    <citation type="journal article" date="2019" name="Int. J. Syst. Evol. Microbiol.">
        <title>The Global Catalogue of Microorganisms (GCM) 10K type strain sequencing project: providing services to taxonomists for standard genome sequencing and annotation.</title>
        <authorList>
            <consortium name="The Broad Institute Genomics Platform"/>
            <consortium name="The Broad Institute Genome Sequencing Center for Infectious Disease"/>
            <person name="Wu L."/>
            <person name="Ma J."/>
        </authorList>
    </citation>
    <scope>NUCLEOTIDE SEQUENCE [LARGE SCALE GENOMIC DNA]</scope>
    <source>
        <strain evidence="10">JCM 31319</strain>
    </source>
</reference>
<sequence length="852" mass="96056">MKIKEYAAMVTVLVCVLSLFGGEAAAQADTVVYRLAINQQQVKIADRSSTGMTINGTIPGPTLRFSEGDYAVMHVTNEMDVETSVHWHGLLLPNFYDGVPYLTTPPIPPGETFTYEFPLKHAGTYWYHSHTGLQEQSGVYGSIVIEAKEERMAYDTDLVIVLSDWTYEKPENVLRNLKRGLEIYDIQKGTSTPLSMVIARGALGAQLSFWRQRMEGADISDIYYPAFLTNGQPVREYPELRPGQRVRLRVINAAASSQFWLTFGGEKPLLIAADGLDVVPVQHSPAFIAVAETYDFLVTIPENGKIELRATAQDGSGHTSAFLGQGPVIPAPGVPRPDKIAMMQQMAAMDMRMGAPATKFNPSEEEPYEMMQEWGMQMDGGMDMDHTRMSGAERQTQTKEATERGHDMPAHQQEQSGQKRDMSKRSKAGAVQKDTTASPTGANHSMHGMPAGKMKEERLDSAAVKGMDHTKMNHTKPGMETGEPGRDKGMALQGMPQDSTVNMSAMPGMNMFDEYNYDYLKATEPTDFAADKPVREILLNLTGNMVRYIWSINGVPLKEADKIKIRKGEVTRITLNNLTMMHHPMHLHGHFFRVINEHGEYSPLKHTVNLAPMQKVVIEFDANEYGDWFFHCHILYHLDAGMARIFSYDTPRDPRMKRYPLNILTNKSNHFFFWGAVDLASHMGETRMVLSNLRNQFTLSAEYGWNKNLEAELTYGRFLYDYLNVFVGVNVENEKEESMEKVETTAIAGIRYLTPYMFNLDVRLDNKLRPQVSLSREVLIFPRTFLFGEYEYQADFGWVSDFAPEEGTGRVDNYRSETTWNVGLEYLMSKTFSLMGSYDNRFGAGGGLTVRF</sequence>
<keyword evidence="10" id="KW-1185">Reference proteome</keyword>
<keyword evidence="2" id="KW-0560">Oxidoreductase</keyword>
<evidence type="ECO:0000256" key="4">
    <source>
        <dbReference type="SAM" id="MobiDB-lite"/>
    </source>
</evidence>
<dbReference type="InterPro" id="IPR034279">
    <property type="entry name" value="CuRO_3_CopA"/>
</dbReference>
<gene>
    <name evidence="9" type="ORF">ACFQ2O_19205</name>
</gene>
<accession>A0ABW3STX8</accession>
<dbReference type="PROSITE" id="PS00079">
    <property type="entry name" value="MULTICOPPER_OXIDASE1"/>
    <property type="match status" value="1"/>
</dbReference>
<dbReference type="Pfam" id="PF00394">
    <property type="entry name" value="Cu-oxidase"/>
    <property type="match status" value="1"/>
</dbReference>
<dbReference type="InterPro" id="IPR002355">
    <property type="entry name" value="Cu_oxidase_Cu_BS"/>
</dbReference>
<feature type="chain" id="PRO_5047501953" evidence="5">
    <location>
        <begin position="29"/>
        <end position="852"/>
    </location>
</feature>
<evidence type="ECO:0000313" key="10">
    <source>
        <dbReference type="Proteomes" id="UP001597094"/>
    </source>
</evidence>
<dbReference type="PROSITE" id="PS00080">
    <property type="entry name" value="MULTICOPPER_OXIDASE2"/>
    <property type="match status" value="1"/>
</dbReference>
<organism evidence="9 10">
    <name type="scientific">Pontibacter rugosus</name>
    <dbReference type="NCBI Taxonomy" id="1745966"/>
    <lineage>
        <taxon>Bacteria</taxon>
        <taxon>Pseudomonadati</taxon>
        <taxon>Bacteroidota</taxon>
        <taxon>Cytophagia</taxon>
        <taxon>Cytophagales</taxon>
        <taxon>Hymenobacteraceae</taxon>
        <taxon>Pontibacter</taxon>
    </lineage>
</organism>
<keyword evidence="1" id="KW-0479">Metal-binding</keyword>
<dbReference type="Pfam" id="PF07731">
    <property type="entry name" value="Cu-oxidase_2"/>
    <property type="match status" value="1"/>
</dbReference>
<dbReference type="PANTHER" id="PTHR11709:SF394">
    <property type="entry name" value="FI03373P-RELATED"/>
    <property type="match status" value="1"/>
</dbReference>
<dbReference type="InterPro" id="IPR045087">
    <property type="entry name" value="Cu-oxidase_fam"/>
</dbReference>
<feature type="domain" description="Plastocyanin-like" evidence="6">
    <location>
        <begin position="158"/>
        <end position="305"/>
    </location>
</feature>
<feature type="compositionally biased region" description="Basic and acidic residues" evidence="4">
    <location>
        <begin position="396"/>
        <end position="409"/>
    </location>
</feature>
<proteinExistence type="predicted"/>
<evidence type="ECO:0000256" key="1">
    <source>
        <dbReference type="ARBA" id="ARBA00022723"/>
    </source>
</evidence>
<keyword evidence="5" id="KW-0732">Signal</keyword>
<dbReference type="CDD" id="cd13896">
    <property type="entry name" value="CuRO_3_CopA"/>
    <property type="match status" value="1"/>
</dbReference>
<dbReference type="InterPro" id="IPR001117">
    <property type="entry name" value="Cu-oxidase_2nd"/>
</dbReference>
<feature type="signal peptide" evidence="5">
    <location>
        <begin position="1"/>
        <end position="28"/>
    </location>
</feature>
<feature type="domain" description="Plastocyanin-like" evidence="7">
    <location>
        <begin position="535"/>
        <end position="648"/>
    </location>
</feature>
<dbReference type="InterPro" id="IPR011706">
    <property type="entry name" value="Cu-oxidase_C"/>
</dbReference>
<protein>
    <submittedName>
        <fullName evidence="9">Multicopper oxidase domain-containing protein</fullName>
    </submittedName>
</protein>
<feature type="compositionally biased region" description="Polar residues" evidence="4">
    <location>
        <begin position="433"/>
        <end position="443"/>
    </location>
</feature>
<dbReference type="InterPro" id="IPR034284">
    <property type="entry name" value="CuRO_1_CopA"/>
</dbReference>
<dbReference type="InterPro" id="IPR011707">
    <property type="entry name" value="Cu-oxidase-like_N"/>
</dbReference>
<feature type="region of interest" description="Disordered" evidence="4">
    <location>
        <begin position="380"/>
        <end position="452"/>
    </location>
</feature>
<evidence type="ECO:0000259" key="6">
    <source>
        <dbReference type="Pfam" id="PF00394"/>
    </source>
</evidence>
<comment type="caution">
    <text evidence="9">The sequence shown here is derived from an EMBL/GenBank/DDBJ whole genome shotgun (WGS) entry which is preliminary data.</text>
</comment>
<dbReference type="Proteomes" id="UP001597094">
    <property type="component" value="Unassembled WGS sequence"/>
</dbReference>
<evidence type="ECO:0000256" key="2">
    <source>
        <dbReference type="ARBA" id="ARBA00023002"/>
    </source>
</evidence>
<evidence type="ECO:0000256" key="5">
    <source>
        <dbReference type="SAM" id="SignalP"/>
    </source>
</evidence>
<dbReference type="PANTHER" id="PTHR11709">
    <property type="entry name" value="MULTI-COPPER OXIDASE"/>
    <property type="match status" value="1"/>
</dbReference>
<dbReference type="Pfam" id="PF07732">
    <property type="entry name" value="Cu-oxidase_3"/>
    <property type="match status" value="1"/>
</dbReference>
<evidence type="ECO:0000313" key="9">
    <source>
        <dbReference type="EMBL" id="MFD1188347.1"/>
    </source>
</evidence>
<evidence type="ECO:0000259" key="8">
    <source>
        <dbReference type="Pfam" id="PF07732"/>
    </source>
</evidence>
<name>A0ABW3STX8_9BACT</name>
<dbReference type="Gene3D" id="2.60.40.420">
    <property type="entry name" value="Cupredoxins - blue copper proteins"/>
    <property type="match status" value="3"/>
</dbReference>
<dbReference type="InterPro" id="IPR033138">
    <property type="entry name" value="Cu_oxidase_CS"/>
</dbReference>